<feature type="domain" description="Transglycosylase SLT" evidence="2">
    <location>
        <begin position="102"/>
        <end position="399"/>
    </location>
</feature>
<dbReference type="Pfam" id="PF13406">
    <property type="entry name" value="SLT_2"/>
    <property type="match status" value="1"/>
</dbReference>
<dbReference type="GO" id="GO:0008933">
    <property type="term" value="F:peptidoglycan lytic transglycosylase activity"/>
    <property type="evidence" value="ECO:0007669"/>
    <property type="project" value="TreeGrafter"/>
</dbReference>
<name>B7JBT3_ACIF2</name>
<dbReference type="InterPro" id="IPR043426">
    <property type="entry name" value="MltB-like"/>
</dbReference>
<protein>
    <submittedName>
        <fullName evidence="3">Membrane-bound lytic murein transglycosylase B, putative</fullName>
    </submittedName>
</protein>
<dbReference type="STRING" id="243159.AFE_1827"/>
<dbReference type="PANTHER" id="PTHR30163:SF9">
    <property type="entry name" value="MEMBRANE-BOUND LYTIC MUREIN TRANSGLYCOSYLASE B"/>
    <property type="match status" value="1"/>
</dbReference>
<dbReference type="SUPFAM" id="SSF53955">
    <property type="entry name" value="Lysozyme-like"/>
    <property type="match status" value="1"/>
</dbReference>
<dbReference type="KEGG" id="afr:AFE_1827"/>
<dbReference type="Gene3D" id="1.10.530.10">
    <property type="match status" value="1"/>
</dbReference>
<dbReference type="AlphaFoldDB" id="B7JBT3"/>
<feature type="chain" id="PRO_5002857666" evidence="1">
    <location>
        <begin position="44"/>
        <end position="408"/>
    </location>
</feature>
<proteinExistence type="predicted"/>
<accession>B7JBT3</accession>
<dbReference type="GO" id="GO:0009253">
    <property type="term" value="P:peptidoglycan catabolic process"/>
    <property type="evidence" value="ECO:0007669"/>
    <property type="project" value="TreeGrafter"/>
</dbReference>
<feature type="signal peptide" evidence="1">
    <location>
        <begin position="1"/>
        <end position="43"/>
    </location>
</feature>
<keyword evidence="4" id="KW-1185">Reference proteome</keyword>
<dbReference type="CAZy" id="GH103">
    <property type="family name" value="Glycoside Hydrolase Family 103"/>
</dbReference>
<dbReference type="InterPro" id="IPR031304">
    <property type="entry name" value="SLT_2"/>
</dbReference>
<sequence>MTRPLQSNTSGILVGENVMHKNWALLPKTILATCIAAASSACATNVGPVNPPAAPAVTAPAPLPPLPAAPMPEQPSAALTQKARSTCVSNVAFQNFPLRYQQRLQEIACHLQERDGLPAGYVIPALQNARFNARAVEMMTPPPPSAAPATPYPWWRYRDRFLRQNRLDRGVQFWRDHAALLQAVSQKYGVSGPILMGILNIETGFGTFLGKFSVLNSNLSLALALPGRRRFFLHQTAETLKLAQRLGVPPGTLQGSPAGAMGMSQFLASSYLRYGVTWNDPPGGPMPNLWHSPADVLASTANFFRGHGWQPGQPVLSQVSGNRGTNVAPFLHGRHPLAQLRAAGIRPEVPSGLPGSTPVGLLRLQTEHGPTLFIAYPNFYAIMGYNPNTYYSATVWAYAEAIRRIVNG</sequence>
<dbReference type="HOGENOM" id="CLU_035402_1_1_6"/>
<organism evidence="3 4">
    <name type="scientific">Acidithiobacillus ferrooxidans (strain ATCC 23270 / DSM 14882 / CIP 104768 / NCIMB 8455)</name>
    <name type="common">Ferrobacillus ferrooxidans (strain ATCC 23270)</name>
    <dbReference type="NCBI Taxonomy" id="243159"/>
    <lineage>
        <taxon>Bacteria</taxon>
        <taxon>Pseudomonadati</taxon>
        <taxon>Pseudomonadota</taxon>
        <taxon>Acidithiobacillia</taxon>
        <taxon>Acidithiobacillales</taxon>
        <taxon>Acidithiobacillaceae</taxon>
        <taxon>Acidithiobacillus</taxon>
    </lineage>
</organism>
<keyword evidence="1" id="KW-0732">Signal</keyword>
<evidence type="ECO:0000313" key="3">
    <source>
        <dbReference type="EMBL" id="ACK79240.1"/>
    </source>
</evidence>
<dbReference type="Proteomes" id="UP000001362">
    <property type="component" value="Chromosome"/>
</dbReference>
<dbReference type="Gene3D" id="1.10.8.350">
    <property type="entry name" value="Bacterial muramidase"/>
    <property type="match status" value="1"/>
</dbReference>
<dbReference type="EMBL" id="CP001219">
    <property type="protein sequence ID" value="ACK79240.1"/>
    <property type="molecule type" value="Genomic_DNA"/>
</dbReference>
<dbReference type="eggNOG" id="COG2951">
    <property type="taxonomic scope" value="Bacteria"/>
</dbReference>
<dbReference type="PANTHER" id="PTHR30163">
    <property type="entry name" value="MEMBRANE-BOUND LYTIC MUREIN TRANSGLYCOSYLASE B"/>
    <property type="match status" value="1"/>
</dbReference>
<evidence type="ECO:0000259" key="2">
    <source>
        <dbReference type="Pfam" id="PF13406"/>
    </source>
</evidence>
<reference evidence="3 4" key="1">
    <citation type="journal article" date="2008" name="BMC Genomics">
        <title>Acidithiobacillus ferrooxidans metabolism: from genome sequence to industrial applications.</title>
        <authorList>
            <person name="Valdes J."/>
            <person name="Pedroso I."/>
            <person name="Quatrini R."/>
            <person name="Dodson R.J."/>
            <person name="Tettelin H."/>
            <person name="Blake R.II."/>
            <person name="Eisen J.A."/>
            <person name="Holmes D.S."/>
        </authorList>
    </citation>
    <scope>NUCLEOTIDE SEQUENCE [LARGE SCALE GENOMIC DNA]</scope>
    <source>
        <strain evidence="4">ATCC 23270 / DSM 14882 / CIP 104768 / NCIMB 8455</strain>
    </source>
</reference>
<dbReference type="InterPro" id="IPR023346">
    <property type="entry name" value="Lysozyme-like_dom_sf"/>
</dbReference>
<gene>
    <name evidence="3" type="ordered locus">AFE_1827</name>
</gene>
<dbReference type="PaxDb" id="243159-AFE_1827"/>
<evidence type="ECO:0000256" key="1">
    <source>
        <dbReference type="SAM" id="SignalP"/>
    </source>
</evidence>
<evidence type="ECO:0000313" key="4">
    <source>
        <dbReference type="Proteomes" id="UP000001362"/>
    </source>
</evidence>